<dbReference type="Proteomes" id="UP000664779">
    <property type="component" value="Unassembled WGS sequence"/>
</dbReference>
<dbReference type="EMBL" id="JAFLNF010000003">
    <property type="protein sequence ID" value="MBO0345390.1"/>
    <property type="molecule type" value="Genomic_DNA"/>
</dbReference>
<feature type="compositionally biased region" description="Polar residues" evidence="1">
    <location>
        <begin position="1"/>
        <end position="13"/>
    </location>
</feature>
<sequence>MKAQEIGNTQRLNMTDDRNNSEAVKKISSSDATGGGGSAPQDVEALFQMAAQVPKQSVAQTQVKRQSKTVSEKSGTKSRQSRDERLAEALRVNLRRRKAAAKSRRDEA</sequence>
<feature type="region of interest" description="Disordered" evidence="1">
    <location>
        <begin position="56"/>
        <end position="85"/>
    </location>
</feature>
<protein>
    <submittedName>
        <fullName evidence="2">Uncharacterized protein</fullName>
    </submittedName>
</protein>
<proteinExistence type="predicted"/>
<gene>
    <name evidence="2" type="ORF">J0X15_09175</name>
</gene>
<feature type="compositionally biased region" description="Polar residues" evidence="1">
    <location>
        <begin position="56"/>
        <end position="69"/>
    </location>
</feature>
<feature type="compositionally biased region" description="Basic and acidic residues" evidence="1">
    <location>
        <begin position="70"/>
        <end position="85"/>
    </location>
</feature>
<evidence type="ECO:0000256" key="1">
    <source>
        <dbReference type="SAM" id="MobiDB-lite"/>
    </source>
</evidence>
<feature type="region of interest" description="Disordered" evidence="1">
    <location>
        <begin position="1"/>
        <end position="41"/>
    </location>
</feature>
<dbReference type="AlphaFoldDB" id="A0A939ENG4"/>
<feature type="compositionally biased region" description="Basic and acidic residues" evidence="1">
    <location>
        <begin position="14"/>
        <end position="25"/>
    </location>
</feature>
<reference evidence="2" key="1">
    <citation type="submission" date="2021-03" db="EMBL/GenBank/DDBJ databases">
        <title>Roseibium sp. CAU 1637 isolated from Incheon.</title>
        <authorList>
            <person name="Kim W."/>
        </authorList>
    </citation>
    <scope>NUCLEOTIDE SEQUENCE</scope>
    <source>
        <strain evidence="2">CAU 1637</strain>
    </source>
</reference>
<comment type="caution">
    <text evidence="2">The sequence shown here is derived from an EMBL/GenBank/DDBJ whole genome shotgun (WGS) entry which is preliminary data.</text>
</comment>
<keyword evidence="3" id="KW-1185">Reference proteome</keyword>
<evidence type="ECO:0000313" key="2">
    <source>
        <dbReference type="EMBL" id="MBO0345390.1"/>
    </source>
</evidence>
<accession>A0A939ENG4</accession>
<name>A0A939ENG4_9HYPH</name>
<dbReference type="RefSeq" id="WP_206940248.1">
    <property type="nucleotide sequence ID" value="NZ_JAFLNF010000003.1"/>
</dbReference>
<organism evidence="2 3">
    <name type="scientific">Roseibium limicola</name>
    <dbReference type="NCBI Taxonomy" id="2816037"/>
    <lineage>
        <taxon>Bacteria</taxon>
        <taxon>Pseudomonadati</taxon>
        <taxon>Pseudomonadota</taxon>
        <taxon>Alphaproteobacteria</taxon>
        <taxon>Hyphomicrobiales</taxon>
        <taxon>Stappiaceae</taxon>
        <taxon>Roseibium</taxon>
    </lineage>
</organism>
<evidence type="ECO:0000313" key="3">
    <source>
        <dbReference type="Proteomes" id="UP000664779"/>
    </source>
</evidence>